<accession>A0A077WYE5</accession>
<dbReference type="Gene3D" id="3.30.420.10">
    <property type="entry name" value="Ribonuclease H-like superfamily/Ribonuclease H"/>
    <property type="match status" value="1"/>
</dbReference>
<dbReference type="PANTHER" id="PTHR37984">
    <property type="entry name" value="PROTEIN CBG26694"/>
    <property type="match status" value="1"/>
</dbReference>
<dbReference type="PANTHER" id="PTHR37984:SF5">
    <property type="entry name" value="PROTEIN NYNRIN-LIKE"/>
    <property type="match status" value="1"/>
</dbReference>
<dbReference type="InterPro" id="IPR050951">
    <property type="entry name" value="Retrovirus_Pol_polyprotein"/>
</dbReference>
<gene>
    <name evidence="1" type="ORF">LRAMOSA11481</name>
</gene>
<proteinExistence type="predicted"/>
<dbReference type="AlphaFoldDB" id="A0A077WYE5"/>
<organism evidence="1">
    <name type="scientific">Lichtheimia ramosa</name>
    <dbReference type="NCBI Taxonomy" id="688394"/>
    <lineage>
        <taxon>Eukaryota</taxon>
        <taxon>Fungi</taxon>
        <taxon>Fungi incertae sedis</taxon>
        <taxon>Mucoromycota</taxon>
        <taxon>Mucoromycotina</taxon>
        <taxon>Mucoromycetes</taxon>
        <taxon>Mucorales</taxon>
        <taxon>Lichtheimiaceae</taxon>
        <taxon>Lichtheimia</taxon>
    </lineage>
</organism>
<dbReference type="GO" id="GO:0003676">
    <property type="term" value="F:nucleic acid binding"/>
    <property type="evidence" value="ECO:0007669"/>
    <property type="project" value="InterPro"/>
</dbReference>
<dbReference type="InterPro" id="IPR012337">
    <property type="entry name" value="RNaseH-like_sf"/>
</dbReference>
<dbReference type="InterPro" id="IPR036397">
    <property type="entry name" value="RNaseH_sf"/>
</dbReference>
<protein>
    <recommendedName>
        <fullName evidence="2">Integrase catalytic domain-containing protein</fullName>
    </recommendedName>
</protein>
<sequence>MNQTLVQTIAKLAQDEDKVAEWDQFVEAALMAIRTMPNDATGYTPAYLLYGREMRTPSTWPAPRFDYVEGELVNEVARRTVDIQKLCDDIRVKARERSKQQQVKNKKRYDQQVKTRRRYAVGEQVLLKDQTPTSKFEARWLGPMTVTRVTDYGVYYLAGPDTRKIKYGVHSDQLLPYYQRKGMVPDVQVQQARRQFQAWIQRTTDTTSS</sequence>
<reference evidence="1" key="1">
    <citation type="journal article" date="2014" name="Genome Announc.">
        <title>De novo whole-genome sequence and genome annotation of Lichtheimia ramosa.</title>
        <authorList>
            <person name="Linde J."/>
            <person name="Schwartze V."/>
            <person name="Binder U."/>
            <person name="Lass-Florl C."/>
            <person name="Voigt K."/>
            <person name="Horn F."/>
        </authorList>
    </citation>
    <scope>NUCLEOTIDE SEQUENCE</scope>
    <source>
        <strain evidence="1">JMRC FSU:6197</strain>
    </source>
</reference>
<evidence type="ECO:0008006" key="2">
    <source>
        <dbReference type="Google" id="ProtNLM"/>
    </source>
</evidence>
<evidence type="ECO:0000313" key="1">
    <source>
        <dbReference type="EMBL" id="CDS11837.1"/>
    </source>
</evidence>
<name>A0A077WYE5_9FUNG</name>
<dbReference type="SUPFAM" id="SSF53098">
    <property type="entry name" value="Ribonuclease H-like"/>
    <property type="match status" value="1"/>
</dbReference>
<dbReference type="OrthoDB" id="5592268at2759"/>
<dbReference type="EMBL" id="LK023352">
    <property type="protein sequence ID" value="CDS11837.1"/>
    <property type="molecule type" value="Genomic_DNA"/>
</dbReference>